<dbReference type="Proteomes" id="UP000308600">
    <property type="component" value="Unassembled WGS sequence"/>
</dbReference>
<gene>
    <name evidence="1" type="ORF">BDN72DRAFT_860491</name>
</gene>
<proteinExistence type="predicted"/>
<accession>A0ACD3AIV0</accession>
<protein>
    <submittedName>
        <fullName evidence="1">Uncharacterized protein</fullName>
    </submittedName>
</protein>
<dbReference type="EMBL" id="ML208430">
    <property type="protein sequence ID" value="TFK65646.1"/>
    <property type="molecule type" value="Genomic_DNA"/>
</dbReference>
<name>A0ACD3AIV0_9AGAR</name>
<evidence type="ECO:0000313" key="2">
    <source>
        <dbReference type="Proteomes" id="UP000308600"/>
    </source>
</evidence>
<reference evidence="1 2" key="1">
    <citation type="journal article" date="2019" name="Nat. Ecol. Evol.">
        <title>Megaphylogeny resolves global patterns of mushroom evolution.</title>
        <authorList>
            <person name="Varga T."/>
            <person name="Krizsan K."/>
            <person name="Foldi C."/>
            <person name="Dima B."/>
            <person name="Sanchez-Garcia M."/>
            <person name="Sanchez-Ramirez S."/>
            <person name="Szollosi G.J."/>
            <person name="Szarkandi J.G."/>
            <person name="Papp V."/>
            <person name="Albert L."/>
            <person name="Andreopoulos W."/>
            <person name="Angelini C."/>
            <person name="Antonin V."/>
            <person name="Barry K.W."/>
            <person name="Bougher N.L."/>
            <person name="Buchanan P."/>
            <person name="Buyck B."/>
            <person name="Bense V."/>
            <person name="Catcheside P."/>
            <person name="Chovatia M."/>
            <person name="Cooper J."/>
            <person name="Damon W."/>
            <person name="Desjardin D."/>
            <person name="Finy P."/>
            <person name="Geml J."/>
            <person name="Haridas S."/>
            <person name="Hughes K."/>
            <person name="Justo A."/>
            <person name="Karasinski D."/>
            <person name="Kautmanova I."/>
            <person name="Kiss B."/>
            <person name="Kocsube S."/>
            <person name="Kotiranta H."/>
            <person name="LaButti K.M."/>
            <person name="Lechner B.E."/>
            <person name="Liimatainen K."/>
            <person name="Lipzen A."/>
            <person name="Lukacs Z."/>
            <person name="Mihaltcheva S."/>
            <person name="Morgado L.N."/>
            <person name="Niskanen T."/>
            <person name="Noordeloos M.E."/>
            <person name="Ohm R.A."/>
            <person name="Ortiz-Santana B."/>
            <person name="Ovrebo C."/>
            <person name="Racz N."/>
            <person name="Riley R."/>
            <person name="Savchenko A."/>
            <person name="Shiryaev A."/>
            <person name="Soop K."/>
            <person name="Spirin V."/>
            <person name="Szebenyi C."/>
            <person name="Tomsovsky M."/>
            <person name="Tulloss R.E."/>
            <person name="Uehling J."/>
            <person name="Grigoriev I.V."/>
            <person name="Vagvolgyi C."/>
            <person name="Papp T."/>
            <person name="Martin F.M."/>
            <person name="Miettinen O."/>
            <person name="Hibbett D.S."/>
            <person name="Nagy L.G."/>
        </authorList>
    </citation>
    <scope>NUCLEOTIDE SEQUENCE [LARGE SCALE GENOMIC DNA]</scope>
    <source>
        <strain evidence="1 2">NL-1719</strain>
    </source>
</reference>
<organism evidence="1 2">
    <name type="scientific">Pluteus cervinus</name>
    <dbReference type="NCBI Taxonomy" id="181527"/>
    <lineage>
        <taxon>Eukaryota</taxon>
        <taxon>Fungi</taxon>
        <taxon>Dikarya</taxon>
        <taxon>Basidiomycota</taxon>
        <taxon>Agaricomycotina</taxon>
        <taxon>Agaricomycetes</taxon>
        <taxon>Agaricomycetidae</taxon>
        <taxon>Agaricales</taxon>
        <taxon>Pluteineae</taxon>
        <taxon>Pluteaceae</taxon>
        <taxon>Pluteus</taxon>
    </lineage>
</organism>
<evidence type="ECO:0000313" key="1">
    <source>
        <dbReference type="EMBL" id="TFK65646.1"/>
    </source>
</evidence>
<keyword evidence="2" id="KW-1185">Reference proteome</keyword>
<sequence>MSIPTFTLNEHVLPFGQWGFRGDAYVWMNNNSLDVYDEDGVPFRCCTIGKVQDLELKCEGYGDYEDDTMETLAEASYSLVIGPSDDTSRAKSFDDAVSAIRSIVKTIVPVGNFCGPINVEAGKTLLLFCRTVLDVHWRFKPLDVYNIDGCRLDSDCIHRAISRKDVRVVFTLVNKVTVAGKDTVFAVIDHVQLLQD</sequence>